<dbReference type="Proteomes" id="UP000234935">
    <property type="component" value="Unassembled WGS sequence"/>
</dbReference>
<reference evidence="2 3" key="1">
    <citation type="submission" date="2017-07" db="EMBL/GenBank/DDBJ databases">
        <title>Bifidobacterium novel species.</title>
        <authorList>
            <person name="Lugli G.A."/>
            <person name="Milani C."/>
            <person name="Duranti S."/>
            <person name="Mangifesta M."/>
        </authorList>
    </citation>
    <scope>NUCLEOTIDE SEQUENCE [LARGE SCALE GENOMIC DNA]</scope>
    <source>
        <strain evidence="3">Goo31D</strain>
    </source>
</reference>
<dbReference type="InterPro" id="IPR046947">
    <property type="entry name" value="LytR-like"/>
</dbReference>
<dbReference type="RefSeq" id="WP_231371357.1">
    <property type="nucleotide sequence ID" value="NZ_NMYC01000001.1"/>
</dbReference>
<evidence type="ECO:0000259" key="1">
    <source>
        <dbReference type="PROSITE" id="PS50930"/>
    </source>
</evidence>
<dbReference type="SMART" id="SM00850">
    <property type="entry name" value="LytTR"/>
    <property type="match status" value="1"/>
</dbReference>
<evidence type="ECO:0000313" key="2">
    <source>
        <dbReference type="EMBL" id="PLS28344.1"/>
    </source>
</evidence>
<dbReference type="InterPro" id="IPR007492">
    <property type="entry name" value="LytTR_DNA-bd_dom"/>
</dbReference>
<dbReference type="PANTHER" id="PTHR37299:SF4">
    <property type="entry name" value="TRANSCRIPTIONAL REGULATOR"/>
    <property type="match status" value="1"/>
</dbReference>
<dbReference type="Gene3D" id="2.40.50.1020">
    <property type="entry name" value="LytTr DNA-binding domain"/>
    <property type="match status" value="1"/>
</dbReference>
<dbReference type="Pfam" id="PF04397">
    <property type="entry name" value="LytTR"/>
    <property type="match status" value="1"/>
</dbReference>
<organism evidence="2 3">
    <name type="scientific">Bifidobacterium anseris</name>
    <dbReference type="NCBI Taxonomy" id="2020963"/>
    <lineage>
        <taxon>Bacteria</taxon>
        <taxon>Bacillati</taxon>
        <taxon>Actinomycetota</taxon>
        <taxon>Actinomycetes</taxon>
        <taxon>Bifidobacteriales</taxon>
        <taxon>Bifidobacteriaceae</taxon>
        <taxon>Bifidobacterium</taxon>
    </lineage>
</organism>
<comment type="caution">
    <text evidence="2">The sequence shown here is derived from an EMBL/GenBank/DDBJ whole genome shotgun (WGS) entry which is preliminary data.</text>
</comment>
<evidence type="ECO:0000313" key="3">
    <source>
        <dbReference type="Proteomes" id="UP000234935"/>
    </source>
</evidence>
<name>A0A2N5J2A4_9BIFI</name>
<dbReference type="AlphaFoldDB" id="A0A2N5J2A4"/>
<dbReference type="PANTHER" id="PTHR37299">
    <property type="entry name" value="TRANSCRIPTIONAL REGULATOR-RELATED"/>
    <property type="match status" value="1"/>
</dbReference>
<keyword evidence="3" id="KW-1185">Reference proteome</keyword>
<dbReference type="GO" id="GO:0003677">
    <property type="term" value="F:DNA binding"/>
    <property type="evidence" value="ECO:0007669"/>
    <property type="project" value="UniProtKB-KW"/>
</dbReference>
<dbReference type="EMBL" id="NMYC01000001">
    <property type="protein sequence ID" value="PLS28344.1"/>
    <property type="molecule type" value="Genomic_DNA"/>
</dbReference>
<protein>
    <submittedName>
        <fullName evidence="2">LytTr DNA-binding domain-containing protein</fullName>
    </submittedName>
</protein>
<feature type="domain" description="HTH LytTR-type" evidence="1">
    <location>
        <begin position="55"/>
        <end position="157"/>
    </location>
</feature>
<dbReference type="GO" id="GO:0000156">
    <property type="term" value="F:phosphorelay response regulator activity"/>
    <property type="evidence" value="ECO:0007669"/>
    <property type="project" value="InterPro"/>
</dbReference>
<keyword evidence="2" id="KW-0238">DNA-binding</keyword>
<dbReference type="PROSITE" id="PS50930">
    <property type="entry name" value="HTH_LYTTR"/>
    <property type="match status" value="1"/>
</dbReference>
<sequence>MRVELTMRPTIAKEQARIAARSASPELDHAVALLASIGADSTIIEQEQALKNAVIGMQGGSAIIVQAPDVYIARTDKGTVQLVTAKGTLTSHSRLYELEHTLGNDFIRISKSAIVNLHAIDRIEPGFGGAMSVRMHDGSEEWISRRYLRAFKRALGM</sequence>
<proteinExistence type="predicted"/>
<gene>
    <name evidence="2" type="ORF">CGZ88_0506</name>
</gene>
<accession>A0A2N5J2A4</accession>